<accession>A0ACC3N2X5</accession>
<comment type="caution">
    <text evidence="1">The sequence shown here is derived from an EMBL/GenBank/DDBJ whole genome shotgun (WGS) entry which is preliminary data.</text>
</comment>
<reference evidence="1" key="1">
    <citation type="submission" date="2023-07" db="EMBL/GenBank/DDBJ databases">
        <title>Black Yeasts Isolated from many extreme environments.</title>
        <authorList>
            <person name="Coleine C."/>
            <person name="Stajich J.E."/>
            <person name="Selbmann L."/>
        </authorList>
    </citation>
    <scope>NUCLEOTIDE SEQUENCE</scope>
    <source>
        <strain evidence="1">CCFEE 5714</strain>
    </source>
</reference>
<dbReference type="EMBL" id="JAUTXU010000096">
    <property type="protein sequence ID" value="KAK3708993.1"/>
    <property type="molecule type" value="Genomic_DNA"/>
</dbReference>
<dbReference type="Proteomes" id="UP001281147">
    <property type="component" value="Unassembled WGS sequence"/>
</dbReference>
<keyword evidence="1" id="KW-0808">Transferase</keyword>
<keyword evidence="1" id="KW-0239">DNA-directed DNA polymerase</keyword>
<dbReference type="EC" id="2.7.7.7" evidence="1"/>
<proteinExistence type="predicted"/>
<gene>
    <name evidence="1" type="primary">POL5_2</name>
    <name evidence="1" type="ORF">LTR37_011157</name>
</gene>
<sequence>MTPRDLSRIGRWSWLQIPGFGCAGTLVGDGAMSRHKRLREEDTPAGSEYVHPSRKKRFKYTPEDAQLAKLYNDLADNVQTVRIKAAGDLLKNLSAKSPDQPQRLETAETRLIKGLCSGRKAARLGFSIALAEVFRLKFRSDTESGHDIILVPTVDHIVQLTETEGNVSGLEKRDHLLGRRFALQALLHSDVGLEKELPDVQWHSLLQAMFDLAASKQWLRRDVGAMLYDYMISQSGGKLNDTCVQAIVEAASSSKQLRTPEGVGLWLTVQDRFSGVSLPKGVWHHNDPLSSKERQVLSKVLLESAIHDDAMAKQTGTRQAAPGFVWDIILSRLFNDENDKNFAKFWESCVASTMFSASSSTERRSLGLQVFNLALSSAPKSKLPDVIHGNVLRCILDQRASPERYLFDAAKAPLELMVRLAKRSPDVAGILFRELIQKGAVNLDQLTKTKTLESIVGHADDTSLSTVVATVQRSFVDSTSEKDPNAENHKRYLGDTLLAVVRSRKDASQALTMLPSKQSNAYVFWLERLLTTLTTFSYDGLPGSNVVRSRLMSCLNCLMDNPMEHAIKAPILVARIASTHSRSNARLDKRTQEVVTNAKTSFEKSVAQSSEAGSRAFALLLALSILQVYGEEADAVAALEDLVTCHQSQDESSKNESTIMLVELLLSFISKPSTLFRKLAEQVFSAFAAELNAESLQSMVDILGQKEGLSGQQELFNQGDEDSEEEEEDVEDVEEASDVELTNGHGASDPESEEDNESDEASSDAEEGASDDEEAIFDKKLAEALGTGRAEDDEGSDDDGSDMDDEQTMALEPHLASIFKERQTTTSKTQDKKDAKENVVNFKNRVLDLLMIYVKSQYDSILALDLILPLSTLVRTTSNKPTAEKAFAVLKAYFDACSKHKSLPQPSHGDKEAVFEVLTAVHDEMKRGGSKMHASACSRSSLFLSKVLVALEAKHYQQIAGMYANLQSQWYLEPKSKLQASVFTEWNSWSIATRKQHG</sequence>
<keyword evidence="2" id="KW-1185">Reference proteome</keyword>
<name>A0ACC3N2X5_9PEZI</name>
<organism evidence="1 2">
    <name type="scientific">Vermiconidia calcicola</name>
    <dbReference type="NCBI Taxonomy" id="1690605"/>
    <lineage>
        <taxon>Eukaryota</taxon>
        <taxon>Fungi</taxon>
        <taxon>Dikarya</taxon>
        <taxon>Ascomycota</taxon>
        <taxon>Pezizomycotina</taxon>
        <taxon>Dothideomycetes</taxon>
        <taxon>Dothideomycetidae</taxon>
        <taxon>Mycosphaerellales</taxon>
        <taxon>Extremaceae</taxon>
        <taxon>Vermiconidia</taxon>
    </lineage>
</organism>
<evidence type="ECO:0000313" key="2">
    <source>
        <dbReference type="Proteomes" id="UP001281147"/>
    </source>
</evidence>
<keyword evidence="1" id="KW-0548">Nucleotidyltransferase</keyword>
<evidence type="ECO:0000313" key="1">
    <source>
        <dbReference type="EMBL" id="KAK3708993.1"/>
    </source>
</evidence>
<protein>
    <submittedName>
        <fullName evidence="1">DNA-directed DNA polymerase</fullName>
        <ecNumber evidence="1">2.7.7.7</ecNumber>
    </submittedName>
</protein>